<feature type="transmembrane region" description="Helical" evidence="1">
    <location>
        <begin position="19"/>
        <end position="39"/>
    </location>
</feature>
<keyword evidence="1" id="KW-0472">Membrane</keyword>
<dbReference type="Pfam" id="PF04657">
    <property type="entry name" value="DMT_YdcZ"/>
    <property type="match status" value="1"/>
</dbReference>
<reference evidence="2" key="1">
    <citation type="submission" date="2019-11" db="EMBL/GenBank/DDBJ databases">
        <title>Microbial mats filling the niche in hypersaline microbial mats.</title>
        <authorList>
            <person name="Wong H.L."/>
            <person name="Macleod F.I."/>
            <person name="White R.A. III"/>
            <person name="Burns B.P."/>
        </authorList>
    </citation>
    <scope>NUCLEOTIDE SEQUENCE</scope>
    <source>
        <strain evidence="2">Rbin_158</strain>
    </source>
</reference>
<dbReference type="InterPro" id="IPR006750">
    <property type="entry name" value="YdcZ"/>
</dbReference>
<name>A0A9D5Q678_9BACT</name>
<keyword evidence="1" id="KW-1133">Transmembrane helix</keyword>
<organism evidence="2 3">
    <name type="scientific">candidate division KSB3 bacterium</name>
    <dbReference type="NCBI Taxonomy" id="2044937"/>
    <lineage>
        <taxon>Bacteria</taxon>
        <taxon>candidate division KSB3</taxon>
    </lineage>
</organism>
<protein>
    <submittedName>
        <fullName evidence="2">EamA-like transporter family protein</fullName>
    </submittedName>
</protein>
<dbReference type="AlphaFoldDB" id="A0A9D5Q678"/>
<keyword evidence="1" id="KW-0812">Transmembrane</keyword>
<sequence>QSVFALFIDHFGLFASPQIALTLPRLVGVILVGVGAYLVGR</sequence>
<evidence type="ECO:0000313" key="3">
    <source>
        <dbReference type="Proteomes" id="UP000649604"/>
    </source>
</evidence>
<evidence type="ECO:0000313" key="2">
    <source>
        <dbReference type="EMBL" id="MBD3324631.1"/>
    </source>
</evidence>
<dbReference type="Proteomes" id="UP000649604">
    <property type="component" value="Unassembled WGS sequence"/>
</dbReference>
<dbReference type="EMBL" id="WJJP01000269">
    <property type="protein sequence ID" value="MBD3324631.1"/>
    <property type="molecule type" value="Genomic_DNA"/>
</dbReference>
<comment type="caution">
    <text evidence="2">The sequence shown here is derived from an EMBL/GenBank/DDBJ whole genome shotgun (WGS) entry which is preliminary data.</text>
</comment>
<feature type="non-terminal residue" evidence="2">
    <location>
        <position position="1"/>
    </location>
</feature>
<gene>
    <name evidence="2" type="ORF">GF339_08610</name>
</gene>
<accession>A0A9D5Q678</accession>
<proteinExistence type="predicted"/>
<evidence type="ECO:0000256" key="1">
    <source>
        <dbReference type="SAM" id="Phobius"/>
    </source>
</evidence>